<evidence type="ECO:0000313" key="2">
    <source>
        <dbReference type="Proteomes" id="UP000321491"/>
    </source>
</evidence>
<evidence type="ECO:0008006" key="3">
    <source>
        <dbReference type="Google" id="ProtNLM"/>
    </source>
</evidence>
<reference evidence="1 2" key="1">
    <citation type="submission" date="2019-07" db="EMBL/GenBank/DDBJ databases">
        <title>Whole genome shotgun sequence of Cerasibacillus quisquiliarum NBRC 102429.</title>
        <authorList>
            <person name="Hosoyama A."/>
            <person name="Uohara A."/>
            <person name="Ohji S."/>
            <person name="Ichikawa N."/>
        </authorList>
    </citation>
    <scope>NUCLEOTIDE SEQUENCE [LARGE SCALE GENOMIC DNA]</scope>
    <source>
        <strain evidence="1 2">NBRC 102429</strain>
    </source>
</reference>
<name>A0A511UZN0_9BACI</name>
<sequence>MKYRVVLTNQADADLRGVYEYIAFTLLESRTAARKSYIEFGKDAS</sequence>
<dbReference type="EMBL" id="BJXW01000029">
    <property type="protein sequence ID" value="GEN32107.1"/>
    <property type="molecule type" value="Genomic_DNA"/>
</dbReference>
<keyword evidence="2" id="KW-1185">Reference proteome</keyword>
<protein>
    <recommendedName>
        <fullName evidence="3">Type II toxin-antitoxin system RelE/ParE family toxin</fullName>
    </recommendedName>
</protein>
<organism evidence="1 2">
    <name type="scientific">Cerasibacillus quisquiliarum</name>
    <dbReference type="NCBI Taxonomy" id="227865"/>
    <lineage>
        <taxon>Bacteria</taxon>
        <taxon>Bacillati</taxon>
        <taxon>Bacillota</taxon>
        <taxon>Bacilli</taxon>
        <taxon>Bacillales</taxon>
        <taxon>Bacillaceae</taxon>
        <taxon>Cerasibacillus</taxon>
    </lineage>
</organism>
<dbReference type="Proteomes" id="UP000321491">
    <property type="component" value="Unassembled WGS sequence"/>
</dbReference>
<proteinExistence type="predicted"/>
<dbReference type="RefSeq" id="WP_246118107.1">
    <property type="nucleotide sequence ID" value="NZ_BJXW01000029.1"/>
</dbReference>
<accession>A0A511UZN0</accession>
<evidence type="ECO:0000313" key="1">
    <source>
        <dbReference type="EMBL" id="GEN32107.1"/>
    </source>
</evidence>
<gene>
    <name evidence="1" type="ORF">CQU01_23450</name>
</gene>
<comment type="caution">
    <text evidence="1">The sequence shown here is derived from an EMBL/GenBank/DDBJ whole genome shotgun (WGS) entry which is preliminary data.</text>
</comment>
<dbReference type="AlphaFoldDB" id="A0A511UZN0"/>